<evidence type="ECO:0000259" key="1">
    <source>
        <dbReference type="Pfam" id="PF21866"/>
    </source>
</evidence>
<dbReference type="InterPro" id="IPR054061">
    <property type="entry name" value="DUF6915"/>
</dbReference>
<dbReference type="AlphaFoldDB" id="A0A847SGV1"/>
<dbReference type="Pfam" id="PF21866">
    <property type="entry name" value="DUF6915"/>
    <property type="match status" value="1"/>
</dbReference>
<accession>A0A847SGV1</accession>
<keyword evidence="3" id="KW-1185">Reference proteome</keyword>
<sequence length="201" mass="22747">MNAYIHARISVKKRGGIIEDYLGIHDFMDCTKEMCSDNRHRILHTLWGIRRVVVPVFGATITNSDGKIVSVKDLCEQDHILPDYQNRFIPTLADFAAALTPHEEDEQLLQAFIKSYEGDADMCELMLSPLSNTGLLRSLYFTHNSWFVNEIVPKVLGRKPEIRDFSIAPSVFFNRMDFKLWMDNGSGIPPSAGKTAGKVVE</sequence>
<dbReference type="EMBL" id="JABAHZ010000002">
    <property type="protein sequence ID" value="NLR79384.1"/>
    <property type="molecule type" value="Genomic_DNA"/>
</dbReference>
<evidence type="ECO:0000313" key="3">
    <source>
        <dbReference type="Proteomes" id="UP000552864"/>
    </source>
</evidence>
<reference evidence="2 3" key="1">
    <citation type="submission" date="2020-04" db="EMBL/GenBank/DDBJ databases">
        <authorList>
            <person name="Yin C."/>
        </authorList>
    </citation>
    <scope>NUCLEOTIDE SEQUENCE [LARGE SCALE GENOMIC DNA]</scope>
    <source>
        <strain evidence="2 3">Ak56</strain>
    </source>
</reference>
<name>A0A847SGV1_9BACT</name>
<proteinExistence type="predicted"/>
<feature type="domain" description="DUF6915" evidence="1">
    <location>
        <begin position="1"/>
        <end position="102"/>
    </location>
</feature>
<dbReference type="Proteomes" id="UP000552864">
    <property type="component" value="Unassembled WGS sequence"/>
</dbReference>
<protein>
    <recommendedName>
        <fullName evidence="1">DUF6915 domain-containing protein</fullName>
    </recommendedName>
</protein>
<dbReference type="RefSeq" id="WP_168738691.1">
    <property type="nucleotide sequence ID" value="NZ_JABAHZ010000002.1"/>
</dbReference>
<evidence type="ECO:0000313" key="2">
    <source>
        <dbReference type="EMBL" id="NLR79384.1"/>
    </source>
</evidence>
<comment type="caution">
    <text evidence="2">The sequence shown here is derived from an EMBL/GenBank/DDBJ whole genome shotgun (WGS) entry which is preliminary data.</text>
</comment>
<gene>
    <name evidence="2" type="ORF">HGH91_12150</name>
</gene>
<organism evidence="2 3">
    <name type="scientific">Chitinophaga eiseniae</name>
    <dbReference type="NCBI Taxonomy" id="634771"/>
    <lineage>
        <taxon>Bacteria</taxon>
        <taxon>Pseudomonadati</taxon>
        <taxon>Bacteroidota</taxon>
        <taxon>Chitinophagia</taxon>
        <taxon>Chitinophagales</taxon>
        <taxon>Chitinophagaceae</taxon>
        <taxon>Chitinophaga</taxon>
    </lineage>
</organism>